<dbReference type="AlphaFoldDB" id="A0A4Q7D019"/>
<name>A0A4Q7D019_9PSED</name>
<proteinExistence type="predicted"/>
<dbReference type="EMBL" id="SGFE01000024">
    <property type="protein sequence ID" value="RZI31122.1"/>
    <property type="molecule type" value="Genomic_DNA"/>
</dbReference>
<evidence type="ECO:0000313" key="2">
    <source>
        <dbReference type="Proteomes" id="UP000293369"/>
    </source>
</evidence>
<sequence length="137" mass="15412">MKKSLAEYLKSGSGELSLFESDDEIILRHCSDAILLSAQLTHQAPNKSTLATWMRQGAISLAHYQGALAQCPASGELWLIHCLYKPCDEQDLQRSIESLLNQRDTWRATFARLNKPAQPLRPTSLRSLLRNQGNTYV</sequence>
<dbReference type="Proteomes" id="UP000293369">
    <property type="component" value="Unassembled WGS sequence"/>
</dbReference>
<dbReference type="Pfam" id="PF05932">
    <property type="entry name" value="CesT"/>
    <property type="match status" value="1"/>
</dbReference>
<dbReference type="InterPro" id="IPR010261">
    <property type="entry name" value="Tir_chaperone"/>
</dbReference>
<evidence type="ECO:0000313" key="1">
    <source>
        <dbReference type="EMBL" id="RZI31122.1"/>
    </source>
</evidence>
<reference evidence="1 2" key="1">
    <citation type="submission" date="2019-02" db="EMBL/GenBank/DDBJ databases">
        <title>Pseudomonas spp from wheat grain.</title>
        <authorList>
            <person name="Cho G.-S."/>
            <person name="Franz C.M.A.P."/>
        </authorList>
    </citation>
    <scope>NUCLEOTIDE SEQUENCE [LARGE SCALE GENOMIC DNA]</scope>
    <source>
        <strain evidence="1 2">133NRW</strain>
    </source>
</reference>
<accession>A0A4Q7D019</accession>
<gene>
    <name evidence="1" type="ORF">EUX57_13980</name>
</gene>
<organism evidence="1 2">
    <name type="scientific">Pseudomonas orientalis</name>
    <dbReference type="NCBI Taxonomy" id="76758"/>
    <lineage>
        <taxon>Bacteria</taxon>
        <taxon>Pseudomonadati</taxon>
        <taxon>Pseudomonadota</taxon>
        <taxon>Gammaproteobacteria</taxon>
        <taxon>Pseudomonadales</taxon>
        <taxon>Pseudomonadaceae</taxon>
        <taxon>Pseudomonas</taxon>
    </lineage>
</organism>
<protein>
    <submittedName>
        <fullName evidence="1">Type III secretion protein</fullName>
    </submittedName>
</protein>
<dbReference type="RefSeq" id="WP_083203197.1">
    <property type="nucleotide sequence ID" value="NZ_CAXAOR010000033.1"/>
</dbReference>
<dbReference type="SUPFAM" id="SSF69635">
    <property type="entry name" value="Type III secretory system chaperone-like"/>
    <property type="match status" value="1"/>
</dbReference>
<comment type="caution">
    <text evidence="1">The sequence shown here is derived from an EMBL/GenBank/DDBJ whole genome shotgun (WGS) entry which is preliminary data.</text>
</comment>